<feature type="transmembrane region" description="Helical" evidence="7">
    <location>
        <begin position="134"/>
        <end position="156"/>
    </location>
</feature>
<feature type="transmembrane region" description="Helical" evidence="7">
    <location>
        <begin position="206"/>
        <end position="226"/>
    </location>
</feature>
<evidence type="ECO:0000259" key="8">
    <source>
        <dbReference type="PROSITE" id="PS50928"/>
    </source>
</evidence>
<sequence length="343" mass="37761">MGRYLLRRILGIVPVLLVIFTLSFVLMRAAPGGPFDAEKPVPAEVKRNLERQYHLREPWCEARFLPALQQPALSADAERAIRAESAGASRLEQLCTGAFQYGWLLSNYVRGDFGPSYKYKDRSVNEFIASGLPITIRLGLVAVVFALLIGLGAGLISAMKQNLWQDHAAMGAALLGISIPNFVLGPVLIFVFSLTLFWLPPARWDGWQYMILPGFTLGSVYAAYIARLTRGGMLEVVRQDYIRTARAKGLSERLVILRHAVRGGLLPVVSYLGPAMAGLFTGSIVIERIFNIPGMGRYFVDAALNRDITLAMAVVVVDAVFLLVANLVVDVVLGLLDPRVRYE</sequence>
<dbReference type="PANTHER" id="PTHR30465:SF74">
    <property type="entry name" value="OLIGOPEPTIDE TRANSPORT SYSTEM PERMEASE PROTEIN OPPB"/>
    <property type="match status" value="1"/>
</dbReference>
<keyword evidence="4 7" id="KW-0812">Transmembrane</keyword>
<keyword evidence="5 7" id="KW-1133">Transmembrane helix</keyword>
<dbReference type="SUPFAM" id="SSF161098">
    <property type="entry name" value="MetI-like"/>
    <property type="match status" value="1"/>
</dbReference>
<dbReference type="RefSeq" id="WP_050724885.1">
    <property type="nucleotide sequence ID" value="NZ_CP012332.1"/>
</dbReference>
<feature type="transmembrane region" description="Helical" evidence="7">
    <location>
        <begin position="9"/>
        <end position="30"/>
    </location>
</feature>
<dbReference type="CDD" id="cd06261">
    <property type="entry name" value="TM_PBP2"/>
    <property type="match status" value="1"/>
</dbReference>
<dbReference type="PATRIC" id="fig|1391653.3.peg.849"/>
<feature type="transmembrane region" description="Helical" evidence="7">
    <location>
        <begin position="168"/>
        <end position="200"/>
    </location>
</feature>
<keyword evidence="10" id="KW-1185">Reference proteome</keyword>
<dbReference type="KEGG" id="vin:AKJ08_0825"/>
<evidence type="ECO:0000256" key="6">
    <source>
        <dbReference type="ARBA" id="ARBA00023136"/>
    </source>
</evidence>
<evidence type="ECO:0000256" key="4">
    <source>
        <dbReference type="ARBA" id="ARBA00022692"/>
    </source>
</evidence>
<dbReference type="AlphaFoldDB" id="A0A0K1PA75"/>
<evidence type="ECO:0000256" key="3">
    <source>
        <dbReference type="ARBA" id="ARBA00022475"/>
    </source>
</evidence>
<comment type="similarity">
    <text evidence="7">Belongs to the binding-protein-dependent transport system permease family.</text>
</comment>
<dbReference type="OrthoDB" id="9778910at2"/>
<accession>A0A0K1PA75</accession>
<protein>
    <submittedName>
        <fullName evidence="9">Oligopeptide transport system permease protein OppB</fullName>
    </submittedName>
</protein>
<evidence type="ECO:0000313" key="10">
    <source>
        <dbReference type="Proteomes" id="UP000055590"/>
    </source>
</evidence>
<dbReference type="Proteomes" id="UP000055590">
    <property type="component" value="Chromosome"/>
</dbReference>
<keyword evidence="2 7" id="KW-0813">Transport</keyword>
<evidence type="ECO:0000256" key="7">
    <source>
        <dbReference type="RuleBase" id="RU363032"/>
    </source>
</evidence>
<feature type="transmembrane region" description="Helical" evidence="7">
    <location>
        <begin position="310"/>
        <end position="336"/>
    </location>
</feature>
<dbReference type="PANTHER" id="PTHR30465">
    <property type="entry name" value="INNER MEMBRANE ABC TRANSPORTER"/>
    <property type="match status" value="1"/>
</dbReference>
<dbReference type="EMBL" id="CP012332">
    <property type="protein sequence ID" value="AKU90438.1"/>
    <property type="molecule type" value="Genomic_DNA"/>
</dbReference>
<dbReference type="STRING" id="1391653.AKJ08_0825"/>
<name>A0A0K1PA75_9BACT</name>
<proteinExistence type="inferred from homology"/>
<evidence type="ECO:0000256" key="2">
    <source>
        <dbReference type="ARBA" id="ARBA00022448"/>
    </source>
</evidence>
<evidence type="ECO:0000313" key="9">
    <source>
        <dbReference type="EMBL" id="AKU90438.1"/>
    </source>
</evidence>
<evidence type="ECO:0000256" key="1">
    <source>
        <dbReference type="ARBA" id="ARBA00004651"/>
    </source>
</evidence>
<feature type="transmembrane region" description="Helical" evidence="7">
    <location>
        <begin position="268"/>
        <end position="290"/>
    </location>
</feature>
<gene>
    <name evidence="9" type="ORF">AKJ08_0825</name>
</gene>
<keyword evidence="3" id="KW-1003">Cell membrane</keyword>
<dbReference type="GO" id="GO:0005886">
    <property type="term" value="C:plasma membrane"/>
    <property type="evidence" value="ECO:0007669"/>
    <property type="project" value="UniProtKB-SubCell"/>
</dbReference>
<dbReference type="GO" id="GO:0055085">
    <property type="term" value="P:transmembrane transport"/>
    <property type="evidence" value="ECO:0007669"/>
    <property type="project" value="InterPro"/>
</dbReference>
<comment type="subcellular location">
    <subcellularLocation>
        <location evidence="1 7">Cell membrane</location>
        <topology evidence="1 7">Multi-pass membrane protein</topology>
    </subcellularLocation>
</comment>
<dbReference type="Pfam" id="PF00528">
    <property type="entry name" value="BPD_transp_1"/>
    <property type="match status" value="1"/>
</dbReference>
<dbReference type="Gene3D" id="1.10.3720.10">
    <property type="entry name" value="MetI-like"/>
    <property type="match status" value="1"/>
</dbReference>
<dbReference type="InterPro" id="IPR000515">
    <property type="entry name" value="MetI-like"/>
</dbReference>
<evidence type="ECO:0000256" key="5">
    <source>
        <dbReference type="ARBA" id="ARBA00022989"/>
    </source>
</evidence>
<organism evidence="9 10">
    <name type="scientific">Vulgatibacter incomptus</name>
    <dbReference type="NCBI Taxonomy" id="1391653"/>
    <lineage>
        <taxon>Bacteria</taxon>
        <taxon>Pseudomonadati</taxon>
        <taxon>Myxococcota</taxon>
        <taxon>Myxococcia</taxon>
        <taxon>Myxococcales</taxon>
        <taxon>Cystobacterineae</taxon>
        <taxon>Vulgatibacteraceae</taxon>
        <taxon>Vulgatibacter</taxon>
    </lineage>
</organism>
<feature type="domain" description="ABC transmembrane type-1" evidence="8">
    <location>
        <begin position="132"/>
        <end position="333"/>
    </location>
</feature>
<dbReference type="InterPro" id="IPR035906">
    <property type="entry name" value="MetI-like_sf"/>
</dbReference>
<dbReference type="PROSITE" id="PS50928">
    <property type="entry name" value="ABC_TM1"/>
    <property type="match status" value="1"/>
</dbReference>
<keyword evidence="6 7" id="KW-0472">Membrane</keyword>
<reference evidence="9 10" key="1">
    <citation type="submission" date="2015-08" db="EMBL/GenBank/DDBJ databases">
        <authorList>
            <person name="Babu N.S."/>
            <person name="Beckwith C.J."/>
            <person name="Beseler K.G."/>
            <person name="Brison A."/>
            <person name="Carone J.V."/>
            <person name="Caskin T.P."/>
            <person name="Diamond M."/>
            <person name="Durham M.E."/>
            <person name="Foxe J.M."/>
            <person name="Go M."/>
            <person name="Henderson B.A."/>
            <person name="Jones I.B."/>
            <person name="McGettigan J.A."/>
            <person name="Micheletti S.J."/>
            <person name="Nasrallah M.E."/>
            <person name="Ortiz D."/>
            <person name="Piller C.R."/>
            <person name="Privatt S.R."/>
            <person name="Schneider S.L."/>
            <person name="Sharp S."/>
            <person name="Smith T.C."/>
            <person name="Stanton J.D."/>
            <person name="Ullery H.E."/>
            <person name="Wilson R.J."/>
            <person name="Serrano M.G."/>
            <person name="Buck G."/>
            <person name="Lee V."/>
            <person name="Wang Y."/>
            <person name="Carvalho R."/>
            <person name="Voegtly L."/>
            <person name="Shi R."/>
            <person name="Duckworth R."/>
            <person name="Johnson A."/>
            <person name="Loviza R."/>
            <person name="Walstead R."/>
            <person name="Shah Z."/>
            <person name="Kiflezghi M."/>
            <person name="Wade K."/>
            <person name="Ball S.L."/>
            <person name="Bradley K.W."/>
            <person name="Asai D.J."/>
            <person name="Bowman C.A."/>
            <person name="Russell D.A."/>
            <person name="Pope W.H."/>
            <person name="Jacobs-Sera D."/>
            <person name="Hendrix R.W."/>
            <person name="Hatfull G.F."/>
        </authorList>
    </citation>
    <scope>NUCLEOTIDE SEQUENCE [LARGE SCALE GENOMIC DNA]</scope>
    <source>
        <strain evidence="9 10">DSM 27710</strain>
    </source>
</reference>